<proteinExistence type="predicted"/>
<feature type="compositionally biased region" description="Polar residues" evidence="1">
    <location>
        <begin position="1"/>
        <end position="11"/>
    </location>
</feature>
<evidence type="ECO:0000313" key="4">
    <source>
        <dbReference type="EMBL" id="SDI32653.1"/>
    </source>
</evidence>
<dbReference type="InterPro" id="IPR014044">
    <property type="entry name" value="CAP_dom"/>
</dbReference>
<dbReference type="InterPro" id="IPR006311">
    <property type="entry name" value="TAT_signal"/>
</dbReference>
<dbReference type="SUPFAM" id="SSF55797">
    <property type="entry name" value="PR-1-like"/>
    <property type="match status" value="1"/>
</dbReference>
<dbReference type="CDD" id="cd05379">
    <property type="entry name" value="CAP_bacterial"/>
    <property type="match status" value="1"/>
</dbReference>
<keyword evidence="2" id="KW-1133">Transmembrane helix</keyword>
<dbReference type="PANTHER" id="PTHR31157">
    <property type="entry name" value="SCP DOMAIN-CONTAINING PROTEIN"/>
    <property type="match status" value="1"/>
</dbReference>
<accession>A0A1G8JNK0</accession>
<sequence length="179" mass="19108">MTLTDTANQPSLEPCPDETRPTPNRRMLLRAVGLAALAGLAACATVLPTGEGAGVSASAVGTLAGIRASAGLEPLVPDRQLEQAALQQSGYMARGGRMTHSTGWGKGFALRVKGNGIAGAAAENIAEGRFDQQKLFDIWMHSAGHRRNMLDPRFTRFGLAYVRDGRDSSRRYWSLVLGK</sequence>
<reference evidence="5" key="1">
    <citation type="submission" date="2016-10" db="EMBL/GenBank/DDBJ databases">
        <authorList>
            <person name="Varghese N."/>
            <person name="Submissions S."/>
        </authorList>
    </citation>
    <scope>NUCLEOTIDE SEQUENCE [LARGE SCALE GENOMIC DNA]</scope>
    <source>
        <strain evidence="5">CGMCC 1.11022</strain>
    </source>
</reference>
<keyword evidence="5" id="KW-1185">Reference proteome</keyword>
<keyword evidence="2" id="KW-0812">Transmembrane</keyword>
<dbReference type="InterPro" id="IPR035940">
    <property type="entry name" value="CAP_sf"/>
</dbReference>
<dbReference type="Proteomes" id="UP000198894">
    <property type="component" value="Unassembled WGS sequence"/>
</dbReference>
<evidence type="ECO:0000313" key="5">
    <source>
        <dbReference type="Proteomes" id="UP000198894"/>
    </source>
</evidence>
<dbReference type="AlphaFoldDB" id="A0A1G8JNK0"/>
<dbReference type="PROSITE" id="PS51318">
    <property type="entry name" value="TAT"/>
    <property type="match status" value="1"/>
</dbReference>
<organism evidence="4 5">
    <name type="scientific">Mesorhizobium muleiense</name>
    <dbReference type="NCBI Taxonomy" id="1004279"/>
    <lineage>
        <taxon>Bacteria</taxon>
        <taxon>Pseudomonadati</taxon>
        <taxon>Pseudomonadota</taxon>
        <taxon>Alphaproteobacteria</taxon>
        <taxon>Hyphomicrobiales</taxon>
        <taxon>Phyllobacteriaceae</taxon>
        <taxon>Mesorhizobium</taxon>
    </lineage>
</organism>
<dbReference type="PANTHER" id="PTHR31157:SF1">
    <property type="entry name" value="SCP DOMAIN-CONTAINING PROTEIN"/>
    <property type="match status" value="1"/>
</dbReference>
<dbReference type="Gene3D" id="3.40.33.10">
    <property type="entry name" value="CAP"/>
    <property type="match status" value="1"/>
</dbReference>
<name>A0A1G8JNK0_9HYPH</name>
<evidence type="ECO:0000256" key="2">
    <source>
        <dbReference type="SAM" id="Phobius"/>
    </source>
</evidence>
<feature type="domain" description="SCP" evidence="3">
    <location>
        <begin position="64"/>
        <end position="174"/>
    </location>
</feature>
<feature type="transmembrane region" description="Helical" evidence="2">
    <location>
        <begin position="27"/>
        <end position="47"/>
    </location>
</feature>
<protein>
    <submittedName>
        <fullName evidence="4">Uncharacterized conserved protein YkwD, contains CAP (CSP/antigen 5/PR1) domain</fullName>
    </submittedName>
</protein>
<keyword evidence="2" id="KW-0472">Membrane</keyword>
<feature type="region of interest" description="Disordered" evidence="1">
    <location>
        <begin position="1"/>
        <end position="23"/>
    </location>
</feature>
<gene>
    <name evidence="4" type="ORF">SAMN05428953_101761</name>
</gene>
<evidence type="ECO:0000259" key="3">
    <source>
        <dbReference type="Pfam" id="PF00188"/>
    </source>
</evidence>
<dbReference type="Pfam" id="PF00188">
    <property type="entry name" value="CAP"/>
    <property type="match status" value="1"/>
</dbReference>
<evidence type="ECO:0000256" key="1">
    <source>
        <dbReference type="SAM" id="MobiDB-lite"/>
    </source>
</evidence>
<dbReference type="EMBL" id="FNEE01000001">
    <property type="protein sequence ID" value="SDI32653.1"/>
    <property type="molecule type" value="Genomic_DNA"/>
</dbReference>